<dbReference type="RefSeq" id="WP_054373658.1">
    <property type="nucleotide sequence ID" value="NZ_AZYO01000048.1"/>
</dbReference>
<evidence type="ECO:0000313" key="2">
    <source>
        <dbReference type="Proteomes" id="UP000037712"/>
    </source>
</evidence>
<dbReference type="Proteomes" id="UP000037712">
    <property type="component" value="Unassembled WGS sequence"/>
</dbReference>
<gene>
    <name evidence="1" type="ORF">Z051_16970</name>
</gene>
<accession>A0A0M9WN00</accession>
<name>A0A0M9WN00_RHORH</name>
<evidence type="ECO:0000313" key="1">
    <source>
        <dbReference type="EMBL" id="KOS55041.1"/>
    </source>
</evidence>
<organism evidence="1 2">
    <name type="scientific">Rhodococcus rhodochrous KG-21</name>
    <dbReference type="NCBI Taxonomy" id="1441923"/>
    <lineage>
        <taxon>Bacteria</taxon>
        <taxon>Bacillati</taxon>
        <taxon>Actinomycetota</taxon>
        <taxon>Actinomycetes</taxon>
        <taxon>Mycobacteriales</taxon>
        <taxon>Nocardiaceae</taxon>
        <taxon>Rhodococcus</taxon>
    </lineage>
</organism>
<dbReference type="PATRIC" id="fig|1441923.3.peg.3715"/>
<dbReference type="AlphaFoldDB" id="A0A0M9WN00"/>
<reference evidence="2" key="2">
    <citation type="submission" date="2015-01" db="EMBL/GenBank/DDBJ databases">
        <title>Draft genome sequence of potential hydrocarbon metabolising strain of Rhodococcus rhodochrous.</title>
        <authorList>
            <person name="Aggarwal R.K."/>
            <person name="Dawar C."/>
        </authorList>
    </citation>
    <scope>NUCLEOTIDE SEQUENCE [LARGE SCALE GENOMIC DNA]</scope>
    <source>
        <strain evidence="2">KG-21</strain>
    </source>
</reference>
<comment type="caution">
    <text evidence="1">The sequence shown here is derived from an EMBL/GenBank/DDBJ whole genome shotgun (WGS) entry which is preliminary data.</text>
</comment>
<dbReference type="EMBL" id="AZYO01000048">
    <property type="protein sequence ID" value="KOS55041.1"/>
    <property type="molecule type" value="Genomic_DNA"/>
</dbReference>
<proteinExistence type="predicted"/>
<sequence length="103" mass="11429">MPPPEIKFNYLGTIHSPFSGEAAETEDGPNDGDPTLLFVYYGNATVWDYISPRLADQLPDNAEDLEPDELVELIEIESGLVMVVDTDWNGVNYYGFAPTTSEQ</sequence>
<protein>
    <submittedName>
        <fullName evidence="1">Uncharacterized protein</fullName>
    </submittedName>
</protein>
<reference evidence="1 2" key="1">
    <citation type="journal article" date="2015" name="Genome Announc.">
        <title>Draft Genome Sequence of Rhodococcus rhodochrous Strain KG-21, a Soil Isolate from Oil Fields of Krishna-Godavari Basin, India.</title>
        <authorList>
            <person name="Dawar C."/>
            <person name="Aggarwal R.K."/>
        </authorList>
    </citation>
    <scope>NUCLEOTIDE SEQUENCE [LARGE SCALE GENOMIC DNA]</scope>
    <source>
        <strain evidence="1 2">KG-21</strain>
    </source>
</reference>